<dbReference type="OrthoDB" id="669443at2"/>
<dbReference type="EMBL" id="FOJG01000001">
    <property type="protein sequence ID" value="SEW22863.1"/>
    <property type="molecule type" value="Genomic_DNA"/>
</dbReference>
<dbReference type="PROSITE" id="PS51257">
    <property type="entry name" value="PROKAR_LIPOPROTEIN"/>
    <property type="match status" value="1"/>
</dbReference>
<evidence type="ECO:0000313" key="1">
    <source>
        <dbReference type="EMBL" id="SEW22863.1"/>
    </source>
</evidence>
<proteinExistence type="predicted"/>
<dbReference type="RefSeq" id="WP_089892018.1">
    <property type="nucleotide sequence ID" value="NZ_FOJG01000001.1"/>
</dbReference>
<keyword evidence="2" id="KW-1185">Reference proteome</keyword>
<organism evidence="1 2">
    <name type="scientific">Chitinophaga arvensicola</name>
    <dbReference type="NCBI Taxonomy" id="29529"/>
    <lineage>
        <taxon>Bacteria</taxon>
        <taxon>Pseudomonadati</taxon>
        <taxon>Bacteroidota</taxon>
        <taxon>Chitinophagia</taxon>
        <taxon>Chitinophagales</taxon>
        <taxon>Chitinophagaceae</taxon>
        <taxon>Chitinophaga</taxon>
    </lineage>
</organism>
<dbReference type="AlphaFoldDB" id="A0A1I0Q7B9"/>
<accession>A0A1I0Q7B9</accession>
<protein>
    <recommendedName>
        <fullName evidence="3">Lipocalin-like domain-containing protein</fullName>
    </recommendedName>
</protein>
<name>A0A1I0Q7B9_9BACT</name>
<reference evidence="2" key="1">
    <citation type="submission" date="2016-10" db="EMBL/GenBank/DDBJ databases">
        <authorList>
            <person name="Varghese N."/>
            <person name="Submissions S."/>
        </authorList>
    </citation>
    <scope>NUCLEOTIDE SEQUENCE [LARGE SCALE GENOMIC DNA]</scope>
    <source>
        <strain evidence="2">DSM 3695</strain>
    </source>
</reference>
<sequence length="170" mass="18209">MRILVTAMLSAIVFLGISCGKDKDNNDSRNRRFVSMKLDNRVYLAENPQGVLTLPNLSDENPDNDYPTMKITATTYNGDALTFTLAAPLAFTPGVYPATKKGNGMVVLLSSSYYSTLTSVGSTDFAITITSLDNTYVEGTFSGTLTDATGVGGPRVVKDGAFRAIITTQK</sequence>
<evidence type="ECO:0000313" key="2">
    <source>
        <dbReference type="Proteomes" id="UP000199310"/>
    </source>
</evidence>
<dbReference type="Proteomes" id="UP000199310">
    <property type="component" value="Unassembled WGS sequence"/>
</dbReference>
<gene>
    <name evidence="1" type="ORF">SAMN04488122_1278</name>
</gene>
<evidence type="ECO:0008006" key="3">
    <source>
        <dbReference type="Google" id="ProtNLM"/>
    </source>
</evidence>